<dbReference type="Gene3D" id="3.10.450.50">
    <property type="match status" value="1"/>
</dbReference>
<evidence type="ECO:0000259" key="1">
    <source>
        <dbReference type="Pfam" id="PF12680"/>
    </source>
</evidence>
<dbReference type="SUPFAM" id="SSF54427">
    <property type="entry name" value="NTF2-like"/>
    <property type="match status" value="1"/>
</dbReference>
<gene>
    <name evidence="2" type="ORF">GPJ59_17695</name>
</gene>
<feature type="domain" description="SnoaL-like" evidence="1">
    <location>
        <begin position="15"/>
        <end position="107"/>
    </location>
</feature>
<dbReference type="RefSeq" id="WP_219668153.1">
    <property type="nucleotide sequence ID" value="NZ_WTFF01000116.1"/>
</dbReference>
<proteinExistence type="predicted"/>
<evidence type="ECO:0000313" key="2">
    <source>
        <dbReference type="EMBL" id="MBW5483669.1"/>
    </source>
</evidence>
<dbReference type="Pfam" id="PF12680">
    <property type="entry name" value="SnoaL_2"/>
    <property type="match status" value="1"/>
</dbReference>
<sequence>MPAEGFTEDAIRGLAERWYAALDRHADLARVLGHVTEDLEFAVPEDTFLGHEGFSRWYDAVTHRFFDEVHTVTKVEPVIEGDRAVVRVLVNWQAKVWDPPAARSVWLGFDADQTWTVVPGPEGPRIKRYTVNELAPMPGSGSL</sequence>
<evidence type="ECO:0000313" key="3">
    <source>
        <dbReference type="Proteomes" id="UP000812013"/>
    </source>
</evidence>
<dbReference type="EMBL" id="WTFF01000116">
    <property type="protein sequence ID" value="MBW5483669.1"/>
    <property type="molecule type" value="Genomic_DNA"/>
</dbReference>
<dbReference type="InterPro" id="IPR037401">
    <property type="entry name" value="SnoaL-like"/>
</dbReference>
<organism evidence="2 3">
    <name type="scientific">Streptomyces bambusae</name>
    <dbReference type="NCBI Taxonomy" id="1550616"/>
    <lineage>
        <taxon>Bacteria</taxon>
        <taxon>Bacillati</taxon>
        <taxon>Actinomycetota</taxon>
        <taxon>Actinomycetes</taxon>
        <taxon>Kitasatosporales</taxon>
        <taxon>Streptomycetaceae</taxon>
        <taxon>Streptomyces</taxon>
    </lineage>
</organism>
<keyword evidence="3" id="KW-1185">Reference proteome</keyword>
<reference evidence="2 3" key="1">
    <citation type="submission" date="2019-12" db="EMBL/GenBank/DDBJ databases">
        <title>Genome sequence of Streptomyces bambusae.</title>
        <authorList>
            <person name="Bansal K."/>
            <person name="Choksket S."/>
            <person name="Korpole S."/>
            <person name="Patil P.B."/>
        </authorList>
    </citation>
    <scope>NUCLEOTIDE SEQUENCE [LARGE SCALE GENOMIC DNA]</scope>
    <source>
        <strain evidence="2 3">SK60</strain>
    </source>
</reference>
<dbReference type="InterPro" id="IPR032710">
    <property type="entry name" value="NTF2-like_dom_sf"/>
</dbReference>
<accession>A0ABS6Z8D0</accession>
<comment type="caution">
    <text evidence="2">The sequence shown here is derived from an EMBL/GenBank/DDBJ whole genome shotgun (WGS) entry which is preliminary data.</text>
</comment>
<dbReference type="Proteomes" id="UP000812013">
    <property type="component" value="Unassembled WGS sequence"/>
</dbReference>
<name>A0ABS6Z8D0_9ACTN</name>
<protein>
    <submittedName>
        <fullName evidence="2">Nuclear transport factor 2 family protein</fullName>
    </submittedName>
</protein>